<dbReference type="SUPFAM" id="SSF52540">
    <property type="entry name" value="P-loop containing nucleoside triphosphate hydrolases"/>
    <property type="match status" value="2"/>
</dbReference>
<evidence type="ECO:0000256" key="4">
    <source>
        <dbReference type="ARBA" id="ARBA00022806"/>
    </source>
</evidence>
<dbReference type="EMBL" id="UGYO01000001">
    <property type="protein sequence ID" value="SUI75222.1"/>
    <property type="molecule type" value="Genomic_DNA"/>
</dbReference>
<dbReference type="Gene3D" id="1.10.510.10">
    <property type="entry name" value="Transferase(Phosphotransferase) domain 1"/>
    <property type="match status" value="2"/>
</dbReference>
<dbReference type="InterPro" id="IPR047187">
    <property type="entry name" value="SF1_C_Upf1"/>
</dbReference>
<dbReference type="InterPro" id="IPR003593">
    <property type="entry name" value="AAA+_ATPase"/>
</dbReference>
<evidence type="ECO:0000313" key="9">
    <source>
        <dbReference type="Proteomes" id="UP000254069"/>
    </source>
</evidence>
<evidence type="ECO:0000256" key="2">
    <source>
        <dbReference type="ARBA" id="ARBA00022741"/>
    </source>
</evidence>
<dbReference type="GO" id="GO:0016787">
    <property type="term" value="F:hydrolase activity"/>
    <property type="evidence" value="ECO:0007669"/>
    <property type="project" value="UniProtKB-KW"/>
</dbReference>
<evidence type="ECO:0000256" key="3">
    <source>
        <dbReference type="ARBA" id="ARBA00022801"/>
    </source>
</evidence>
<dbReference type="PROSITE" id="PS00108">
    <property type="entry name" value="PROTEIN_KINASE_ST"/>
    <property type="match status" value="1"/>
</dbReference>
<name>A0A380A7W0_9GAMM</name>
<dbReference type="Proteomes" id="UP000254069">
    <property type="component" value="Unassembled WGS sequence"/>
</dbReference>
<proteinExistence type="inferred from homology"/>
<dbReference type="GO" id="GO:0004674">
    <property type="term" value="F:protein serine/threonine kinase activity"/>
    <property type="evidence" value="ECO:0007669"/>
    <property type="project" value="UniProtKB-KW"/>
</dbReference>
<dbReference type="CDD" id="cd18808">
    <property type="entry name" value="SF1_C_Upf1"/>
    <property type="match status" value="1"/>
</dbReference>
<dbReference type="InterPro" id="IPR011009">
    <property type="entry name" value="Kinase-like_dom_sf"/>
</dbReference>
<dbReference type="Pfam" id="PF08378">
    <property type="entry name" value="NERD"/>
    <property type="match status" value="1"/>
</dbReference>
<dbReference type="Pfam" id="PF13087">
    <property type="entry name" value="AAA_12"/>
    <property type="match status" value="1"/>
</dbReference>
<feature type="domain" description="NERD" evidence="7">
    <location>
        <begin position="10"/>
        <end position="126"/>
    </location>
</feature>
<reference evidence="8 9" key="1">
    <citation type="submission" date="2018-06" db="EMBL/GenBank/DDBJ databases">
        <authorList>
            <consortium name="Pathogen Informatics"/>
            <person name="Doyle S."/>
        </authorList>
    </citation>
    <scope>NUCLEOTIDE SEQUENCE [LARGE SCALE GENOMIC DNA]</scope>
    <source>
        <strain evidence="8 9">NCTC10738</strain>
    </source>
</reference>
<dbReference type="PANTHER" id="PTHR43788">
    <property type="entry name" value="DNA2/NAM7 HELICASE FAMILY MEMBER"/>
    <property type="match status" value="1"/>
</dbReference>
<dbReference type="Pfam" id="PF13086">
    <property type="entry name" value="AAA_11"/>
    <property type="match status" value="1"/>
</dbReference>
<evidence type="ECO:0000259" key="7">
    <source>
        <dbReference type="PROSITE" id="PS50965"/>
    </source>
</evidence>
<evidence type="ECO:0000259" key="6">
    <source>
        <dbReference type="PROSITE" id="PS50011"/>
    </source>
</evidence>
<feature type="domain" description="Protein kinase" evidence="6">
    <location>
        <begin position="213"/>
        <end position="520"/>
    </location>
</feature>
<keyword evidence="4" id="KW-0347">Helicase</keyword>
<dbReference type="RefSeq" id="WP_115389734.1">
    <property type="nucleotide sequence ID" value="NZ_JADZHC010000081.1"/>
</dbReference>
<dbReference type="InterPro" id="IPR000719">
    <property type="entry name" value="Prot_kinase_dom"/>
</dbReference>
<keyword evidence="8" id="KW-0723">Serine/threonine-protein kinase</keyword>
<dbReference type="PROSITE" id="PS50965">
    <property type="entry name" value="NERD"/>
    <property type="match status" value="1"/>
</dbReference>
<keyword evidence="2" id="KW-0547">Nucleotide-binding</keyword>
<dbReference type="SUPFAM" id="SSF56112">
    <property type="entry name" value="Protein kinase-like (PK-like)"/>
    <property type="match status" value="2"/>
</dbReference>
<dbReference type="Pfam" id="PF00069">
    <property type="entry name" value="Pkinase"/>
    <property type="match status" value="1"/>
</dbReference>
<accession>A0A380A7W0</accession>
<sequence length="1656" mass="187865">MELIIVSSEGLMKSEHEAAILLRDSLPQHWCGYAGFLMTDTRGKTIEIDMLIFAEDRVLLVELKNWAGTIEMDDRDWYQTTPKGNVIKHKSPIEIKRNHAQRIKTLFKRDLERRWGGAFFEVQPMVVLCGDAKVTRSTPTDAPMVVHIDDFKNIGDKEVYKGIIPQDKASYYFEKKPSLRPCNQNQLKIFDEWRRGGKAIQKRYRVEAGYVIPELNEPAFRGPKGVYNEHLGEHVRDPEDRALVRIWNFNNLHNIDTSMSLRAFLGLREERAIRYIQKINRQLSNDYLLDFKHDLNEDSLAVDMAEVYALPQLVERLDDYLNTASLTADERLAMIRSVLTPIAAMHAIGVYHRDLSTTRLWWDKTRGAVLVSGLVSSKFPDMGNVSLTDLRQELSCSRVELPEDALGAVEVRGQTIDVFQLGALMYEIAYRTKLPKPSNGWTEWITPPPESDPFDGRLHSWFQKALEPEINNRFENAGQMLEELAKRVNLQNMDTNEDKQRVLDELTSFGTQVIPMMMFLQDPNYPPEQDVIRQRLSYRSRTADGAACVVRIFMAARPNPDNHGQSIRLLHFLNRCKVASNNVVPVPKLIDFGHGMNGTHVVQEYVEGINLENWLKRKNNSYEHRYQVADEIIRAVNKMHDLDLSHGDLKPENILVQETEGCINVLLLDMFDMDFSGLSPSNSMYAPKADVSSSARDRYAVYLLVDEVFGGCSHKGASKIRSEIKNALGSDLQSVPRDLELLRRTMSIANEVEPETVASIYFYSSDIVDDDQEFMMDSGIYHLSARRQANRLQVFILGFTHKLTVNLDIDGTKLKESKRSYYRQMSGKDLTTDSRLESRRDRNLMPIAQPIQLKKLKGTANNNEFIDFLNTLPVIRQLLNLEDGSVKQLPLPTNGSLPLRQLWRRLVEVERETLPTVTVTKDAVQKDNLIHVQTSENINDFEFSHEDEINVSTDQLETPLGQLDVKSSGDGLLVLKERVGSNQFRLKNIKEGVILTLSNQGNDVSWSRRNQALNRVLAGEAAMGDLTERFISGAHGEQPPALPSISDKQLKLYGLDESKELAFRYILENPFSVLMGPPGTGKTTLSSALLHHLMTSGEVRRILVVSQSHVAADEVAVRAREMMTKFSETQISQLQPSIVRLGDRERISKEMLDVHTSALQDKVRTKFHSELEIRILALSSRLKLPKNFVLAAAGLYRSCGLELFNFERERHTLVETKIAASNGPLDRDTDVNLQLTNRRLERLSSSLEGRLKAYTDEPQQILSHNSPLLAALEVIAETHQVHNPQRIRRMADVIKVTHHWFKRLETDQRGYAAFAARTRQLVVGTLVGIGSEAYQIHKNSFDLVIIDEAGRATFSELAIAMQSAKRILLVGDHKQLAPSYDSEQINEVCRTLKLNKSEVTASDFERAFNLNNGQMLSTQYRMSPPIGDVVSYCFYEGKLNTGINPQNEWMKSLPLPWNKTVAWIDTSGNGYLEDSTSNTGVSNAAEVELLSSILHEMVTKEGAIDKLREWDRQDSTPPIGIITGYRRQVELLEQRLESATWTTGIRDLIKIDTIDSYQGSENRIILLSLVRHNAENKTGFMNDNARVNVALSRAKERLIIVGAGSMWTHTNPTAPLSRVFSFIEEKLSQGNEEYLIVKPEDIAAISQTMTEEELYA</sequence>
<keyword evidence="5" id="KW-0067">ATP-binding</keyword>
<feature type="domain" description="Protein kinase" evidence="6">
    <location>
        <begin position="503"/>
        <end position="796"/>
    </location>
</feature>
<evidence type="ECO:0000256" key="1">
    <source>
        <dbReference type="ARBA" id="ARBA00007913"/>
    </source>
</evidence>
<dbReference type="GO" id="GO:0005524">
    <property type="term" value="F:ATP binding"/>
    <property type="evidence" value="ECO:0007669"/>
    <property type="project" value="UniProtKB-KW"/>
</dbReference>
<dbReference type="InterPro" id="IPR008271">
    <property type="entry name" value="Ser/Thr_kinase_AS"/>
</dbReference>
<evidence type="ECO:0000256" key="5">
    <source>
        <dbReference type="ARBA" id="ARBA00022840"/>
    </source>
</evidence>
<dbReference type="InterPro" id="IPR041677">
    <property type="entry name" value="DNA2/NAM7_AAA_11"/>
</dbReference>
<protein>
    <submittedName>
        <fullName evidence="8">Serine/threonine protein kinase</fullName>
    </submittedName>
</protein>
<dbReference type="PANTHER" id="PTHR43788:SF16">
    <property type="entry name" value="HELICASE WITH ZINC FINGER 2"/>
    <property type="match status" value="1"/>
</dbReference>
<keyword evidence="8" id="KW-0808">Transferase</keyword>
<dbReference type="InterPro" id="IPR050534">
    <property type="entry name" value="Coronavir_polyprotein_1ab"/>
</dbReference>
<gene>
    <name evidence="8" type="ORF">NCTC10738_02322</name>
</gene>
<comment type="similarity">
    <text evidence="1">Belongs to the DNA2/NAM7 helicase family.</text>
</comment>
<keyword evidence="9" id="KW-1185">Reference proteome</keyword>
<keyword evidence="3" id="KW-0378">Hydrolase</keyword>
<dbReference type="InterPro" id="IPR027417">
    <property type="entry name" value="P-loop_NTPase"/>
</dbReference>
<dbReference type="InterPro" id="IPR011528">
    <property type="entry name" value="NERD"/>
</dbReference>
<keyword evidence="8" id="KW-0418">Kinase</keyword>
<dbReference type="SMART" id="SM00382">
    <property type="entry name" value="AAA"/>
    <property type="match status" value="1"/>
</dbReference>
<dbReference type="GO" id="GO:0043139">
    <property type="term" value="F:5'-3' DNA helicase activity"/>
    <property type="evidence" value="ECO:0007669"/>
    <property type="project" value="TreeGrafter"/>
</dbReference>
<dbReference type="Gene3D" id="3.40.50.300">
    <property type="entry name" value="P-loop containing nucleotide triphosphate hydrolases"/>
    <property type="match status" value="2"/>
</dbReference>
<organism evidence="8 9">
    <name type="scientific">Shewanella algae</name>
    <dbReference type="NCBI Taxonomy" id="38313"/>
    <lineage>
        <taxon>Bacteria</taxon>
        <taxon>Pseudomonadati</taxon>
        <taxon>Pseudomonadota</taxon>
        <taxon>Gammaproteobacteria</taxon>
        <taxon>Alteromonadales</taxon>
        <taxon>Shewanellaceae</taxon>
        <taxon>Shewanella</taxon>
    </lineage>
</organism>
<evidence type="ECO:0000313" key="8">
    <source>
        <dbReference type="EMBL" id="SUI75222.1"/>
    </source>
</evidence>
<dbReference type="PROSITE" id="PS50011">
    <property type="entry name" value="PROTEIN_KINASE_DOM"/>
    <property type="match status" value="2"/>
</dbReference>
<dbReference type="InterPro" id="IPR041679">
    <property type="entry name" value="DNA2/NAM7-like_C"/>
</dbReference>